<dbReference type="OrthoDB" id="10014411at2759"/>
<organism evidence="1 3">
    <name type="scientific">Didymodactylos carnosus</name>
    <dbReference type="NCBI Taxonomy" id="1234261"/>
    <lineage>
        <taxon>Eukaryota</taxon>
        <taxon>Metazoa</taxon>
        <taxon>Spiralia</taxon>
        <taxon>Gnathifera</taxon>
        <taxon>Rotifera</taxon>
        <taxon>Eurotatoria</taxon>
        <taxon>Bdelloidea</taxon>
        <taxon>Philodinida</taxon>
        <taxon>Philodinidae</taxon>
        <taxon>Didymodactylos</taxon>
    </lineage>
</organism>
<keyword evidence="3" id="KW-1185">Reference proteome</keyword>
<reference evidence="1" key="1">
    <citation type="submission" date="2021-02" db="EMBL/GenBank/DDBJ databases">
        <authorList>
            <person name="Nowell W R."/>
        </authorList>
    </citation>
    <scope>NUCLEOTIDE SEQUENCE</scope>
</reference>
<evidence type="ECO:0008006" key="4">
    <source>
        <dbReference type="Google" id="ProtNLM"/>
    </source>
</evidence>
<accession>A0A814PNR7</accession>
<name>A0A814PNR7_9BILA</name>
<dbReference type="EMBL" id="CAJNOQ010005699">
    <property type="protein sequence ID" value="CAF1108542.1"/>
    <property type="molecule type" value="Genomic_DNA"/>
</dbReference>
<proteinExistence type="predicted"/>
<protein>
    <recommendedName>
        <fullName evidence="4">Nucleotide-diphospho-sugar transferase domain-containing protein</fullName>
    </recommendedName>
</protein>
<gene>
    <name evidence="1" type="ORF">GPM918_LOCUS19114</name>
    <name evidence="2" type="ORF">SRO942_LOCUS19112</name>
</gene>
<evidence type="ECO:0000313" key="2">
    <source>
        <dbReference type="EMBL" id="CAF3873096.1"/>
    </source>
</evidence>
<dbReference type="Proteomes" id="UP000681722">
    <property type="component" value="Unassembled WGS sequence"/>
</dbReference>
<evidence type="ECO:0000313" key="1">
    <source>
        <dbReference type="EMBL" id="CAF1108542.1"/>
    </source>
</evidence>
<evidence type="ECO:0000313" key="3">
    <source>
        <dbReference type="Proteomes" id="UP000663829"/>
    </source>
</evidence>
<comment type="caution">
    <text evidence="1">The sequence shown here is derived from an EMBL/GenBank/DDBJ whole genome shotgun (WGS) entry which is preliminary data.</text>
</comment>
<dbReference type="Proteomes" id="UP000663829">
    <property type="component" value="Unassembled WGS sequence"/>
</dbReference>
<dbReference type="AlphaFoldDB" id="A0A814PNR7"/>
<dbReference type="EMBL" id="CAJOBC010005700">
    <property type="protein sequence ID" value="CAF3873096.1"/>
    <property type="molecule type" value="Genomic_DNA"/>
</dbReference>
<sequence>MHIFPPNLHPKNAGPSDRNANVVNWGLATVAKDFLANGTTVLLLDGDVLPLSPFDSQTLLNSRDMVCRKHPAPLSRYCWIGFICLAPQLFSTLDDFNVSPIMRSNRAYDSGGRTIEYLLKYRNVSFSWMKETILLHTDEGLFWGAVDVDIKWVEHHFDRCDKCGPEVFLSADNDAVFYHMISGTSNWRFPDQQQRSQSLHDSLMRSPYGPTRQFSMLELIASVRKVQKMDMIPFHGNLTCSTICRG</sequence>